<protein>
    <submittedName>
        <fullName evidence="1">Uncharacterized protein</fullName>
    </submittedName>
</protein>
<reference evidence="1" key="1">
    <citation type="journal article" date="2009" name="Rice">
        <title>De Novo Next Generation Sequencing of Plant Genomes.</title>
        <authorList>
            <person name="Rounsley S."/>
            <person name="Marri P.R."/>
            <person name="Yu Y."/>
            <person name="He R."/>
            <person name="Sisneros N."/>
            <person name="Goicoechea J.L."/>
            <person name="Lee S.J."/>
            <person name="Angelova A."/>
            <person name="Kudrna D."/>
            <person name="Luo M."/>
            <person name="Affourtit J."/>
            <person name="Desany B."/>
            <person name="Knight J."/>
            <person name="Niazi F."/>
            <person name="Egholm M."/>
            <person name="Wing R.A."/>
        </authorList>
    </citation>
    <scope>NUCLEOTIDE SEQUENCE [LARGE SCALE GENOMIC DNA]</scope>
    <source>
        <strain evidence="1">cv. IRGC 105608</strain>
    </source>
</reference>
<evidence type="ECO:0000313" key="1">
    <source>
        <dbReference type="EnsemblPlants" id="OBART10G19670.1"/>
    </source>
</evidence>
<dbReference type="AlphaFoldDB" id="A0A0D3HGZ8"/>
<keyword evidence="2" id="KW-1185">Reference proteome</keyword>
<accession>A0A0D3HGZ8</accession>
<evidence type="ECO:0000313" key="2">
    <source>
        <dbReference type="Proteomes" id="UP000026960"/>
    </source>
</evidence>
<dbReference type="HOGENOM" id="CLU_202779_0_0_1"/>
<sequence length="59" mass="6693">MKEGTGTRAEGTVFLEKPLITRLLQRDGEHYVSKDIIDRAMAKATANRYLKHDMSVQSN</sequence>
<dbReference type="Gramene" id="OBART10G19670.1">
    <property type="protein sequence ID" value="OBART10G19670.1"/>
    <property type="gene ID" value="OBART10G19670"/>
</dbReference>
<organism evidence="1">
    <name type="scientific">Oryza barthii</name>
    <dbReference type="NCBI Taxonomy" id="65489"/>
    <lineage>
        <taxon>Eukaryota</taxon>
        <taxon>Viridiplantae</taxon>
        <taxon>Streptophyta</taxon>
        <taxon>Embryophyta</taxon>
        <taxon>Tracheophyta</taxon>
        <taxon>Spermatophyta</taxon>
        <taxon>Magnoliopsida</taxon>
        <taxon>Liliopsida</taxon>
        <taxon>Poales</taxon>
        <taxon>Poaceae</taxon>
        <taxon>BOP clade</taxon>
        <taxon>Oryzoideae</taxon>
        <taxon>Oryzeae</taxon>
        <taxon>Oryzinae</taxon>
        <taxon>Oryza</taxon>
    </lineage>
</organism>
<dbReference type="EnsemblPlants" id="OBART10G19670.1">
    <property type="protein sequence ID" value="OBART10G19670.1"/>
    <property type="gene ID" value="OBART10G19670"/>
</dbReference>
<name>A0A0D3HGZ8_9ORYZ</name>
<reference evidence="1" key="2">
    <citation type="submission" date="2015-03" db="UniProtKB">
        <authorList>
            <consortium name="EnsemblPlants"/>
        </authorList>
    </citation>
    <scope>IDENTIFICATION</scope>
</reference>
<dbReference type="Proteomes" id="UP000026960">
    <property type="component" value="Chromosome 10"/>
</dbReference>
<dbReference type="PaxDb" id="65489-OBART10G19670.1"/>
<proteinExistence type="predicted"/>